<dbReference type="EMBL" id="JJOA01000015">
    <property type="protein sequence ID" value="KEA57950.1"/>
    <property type="molecule type" value="Genomic_DNA"/>
</dbReference>
<dbReference type="NCBIfam" id="NF008899">
    <property type="entry name" value="PRK12266.1"/>
    <property type="match status" value="1"/>
</dbReference>
<dbReference type="Gene3D" id="3.30.9.10">
    <property type="entry name" value="D-Amino Acid Oxidase, subunit A, domain 2"/>
    <property type="match status" value="1"/>
</dbReference>
<dbReference type="InterPro" id="IPR038299">
    <property type="entry name" value="DAO_C_sf"/>
</dbReference>
<dbReference type="Gene3D" id="1.10.8.870">
    <property type="entry name" value="Alpha-glycerophosphate oxidase, cap domain"/>
    <property type="match status" value="1"/>
</dbReference>
<dbReference type="PROSITE" id="PS00977">
    <property type="entry name" value="FAD_G3PDH_1"/>
    <property type="match status" value="1"/>
</dbReference>
<evidence type="ECO:0000256" key="5">
    <source>
        <dbReference type="ARBA" id="ARBA00023002"/>
    </source>
</evidence>
<comment type="caution">
    <text evidence="9">The sequence shown here is derived from an EMBL/GenBank/DDBJ whole genome shotgun (WGS) entry which is preliminary data.</text>
</comment>
<dbReference type="GO" id="GO:0046168">
    <property type="term" value="P:glycerol-3-phosphate catabolic process"/>
    <property type="evidence" value="ECO:0007669"/>
    <property type="project" value="TreeGrafter"/>
</dbReference>
<dbReference type="InterPro" id="IPR031656">
    <property type="entry name" value="DAO_C"/>
</dbReference>
<dbReference type="Pfam" id="PF01266">
    <property type="entry name" value="DAO"/>
    <property type="match status" value="1"/>
</dbReference>
<keyword evidence="3 6" id="KW-0285">Flavoprotein</keyword>
<dbReference type="Pfam" id="PF16901">
    <property type="entry name" value="DAO_C"/>
    <property type="match status" value="1"/>
</dbReference>
<reference evidence="9" key="1">
    <citation type="submission" date="2014-04" db="EMBL/GenBank/DDBJ databases">
        <title>In planta biocontrol of soil-borne Fusarium wilt of banana through a plant endophytic bacterium, Burkholderia cenocepacia 869T2.</title>
        <authorList>
            <person name="Ho Y.-N."/>
            <person name="Chiang H.-M."/>
            <person name="Chao C.-P."/>
            <person name="Su C.-C."/>
            <person name="Hsu H.-F."/>
            <person name="Guo C.-T."/>
            <person name="Hsieh J.-L."/>
            <person name="Huang C.-C."/>
        </authorList>
    </citation>
    <scope>NUCLEOTIDE SEQUENCE [LARGE SCALE GENOMIC DNA]</scope>
    <source>
        <strain evidence="9">869T2</strain>
    </source>
</reference>
<comment type="catalytic activity">
    <reaction evidence="6">
        <text>a quinone + sn-glycerol 3-phosphate = dihydroxyacetone phosphate + a quinol</text>
        <dbReference type="Rhea" id="RHEA:18977"/>
        <dbReference type="ChEBI" id="CHEBI:24646"/>
        <dbReference type="ChEBI" id="CHEBI:57597"/>
        <dbReference type="ChEBI" id="CHEBI:57642"/>
        <dbReference type="ChEBI" id="CHEBI:132124"/>
        <dbReference type="EC" id="1.1.5.3"/>
    </reaction>
</comment>
<feature type="domain" description="FAD dependent oxidoreductase" evidence="7">
    <location>
        <begin position="8"/>
        <end position="329"/>
    </location>
</feature>
<dbReference type="EC" id="1.1.5.3" evidence="6"/>
<dbReference type="AlphaFoldDB" id="A0A071MBF1"/>
<evidence type="ECO:0000256" key="4">
    <source>
        <dbReference type="ARBA" id="ARBA00022827"/>
    </source>
</evidence>
<evidence type="ECO:0000256" key="2">
    <source>
        <dbReference type="ARBA" id="ARBA00007330"/>
    </source>
</evidence>
<gene>
    <name evidence="9" type="ORF">DT99_19285</name>
</gene>
<evidence type="ECO:0000256" key="3">
    <source>
        <dbReference type="ARBA" id="ARBA00022630"/>
    </source>
</evidence>
<sequence>MIQPNRYDLLVVGGGINGAGIARDAAGRGLSVLLCEQDDLASHTSSSSTKLIHGGLRYLEYNEFGLVRKALQERETLLRAAPHIMWPLRFVMPHMPNLRPAWLIRIGLFLYDHLAKRELLPGSRGIDMRRHAAGAPLIDSIKRGFVYSDGWVDDARLVVLNAMDAKERGAEILTRTRLVSAERRGDEWEARLQHADGSIQVVHARAIANAAGPWVGEVLHGALGRGAHHSVRLVKGSHIITRRLFDHDHAYIFQNPDKRIIFAIPYEHDFTLIGTTDVEYTNDPAKVAIDRDETQYLCDSINRYFKRKISPADVHWTYSGVRPLLEDENAANASAVTRDYRLELDDGAGAPLLSVFGGKITTFRKLAEEAGDMLCRALGRDAKTWTAGVALPGGDIADAKFDVFADAFAKRHPWLPAALARRYARAYGTRAERVIDGAKSLADLGAEIAPGIHEAELRYLRDAEWATCAQDVLWRRSKLGLHVTPGTLDAVTAAVDAWFAAAHAPHA</sequence>
<name>A0A071MBF1_9BURK</name>
<dbReference type="NCBIfam" id="NF009906">
    <property type="entry name" value="PRK13369.1"/>
    <property type="match status" value="1"/>
</dbReference>
<dbReference type="InterPro" id="IPR006076">
    <property type="entry name" value="FAD-dep_OxRdtase"/>
</dbReference>
<keyword evidence="4" id="KW-0274">FAD</keyword>
<keyword evidence="5 6" id="KW-0560">Oxidoreductase</keyword>
<evidence type="ECO:0000256" key="1">
    <source>
        <dbReference type="ARBA" id="ARBA00001974"/>
    </source>
</evidence>
<evidence type="ECO:0000259" key="7">
    <source>
        <dbReference type="Pfam" id="PF01266"/>
    </source>
</evidence>
<dbReference type="Gene3D" id="3.50.50.60">
    <property type="entry name" value="FAD/NAD(P)-binding domain"/>
    <property type="match status" value="1"/>
</dbReference>
<comment type="cofactor">
    <cofactor evidence="1 6">
        <name>FAD</name>
        <dbReference type="ChEBI" id="CHEBI:57692"/>
    </cofactor>
</comment>
<dbReference type="InterPro" id="IPR036188">
    <property type="entry name" value="FAD/NAD-bd_sf"/>
</dbReference>
<accession>A0A071MBF1</accession>
<organism evidence="9">
    <name type="scientific">Burkholderia cenocepacia</name>
    <dbReference type="NCBI Taxonomy" id="95486"/>
    <lineage>
        <taxon>Bacteria</taxon>
        <taxon>Pseudomonadati</taxon>
        <taxon>Pseudomonadota</taxon>
        <taxon>Betaproteobacteria</taxon>
        <taxon>Burkholderiales</taxon>
        <taxon>Burkholderiaceae</taxon>
        <taxon>Burkholderia</taxon>
        <taxon>Burkholderia cepacia complex</taxon>
    </lineage>
</organism>
<dbReference type="PRINTS" id="PR01001">
    <property type="entry name" value="FADG3PDH"/>
</dbReference>
<dbReference type="OrthoDB" id="9766796at2"/>
<dbReference type="PANTHER" id="PTHR11985">
    <property type="entry name" value="GLYCEROL-3-PHOSPHATE DEHYDROGENASE"/>
    <property type="match status" value="1"/>
</dbReference>
<proteinExistence type="inferred from homology"/>
<evidence type="ECO:0000313" key="9">
    <source>
        <dbReference type="EMBL" id="KEA57950.1"/>
    </source>
</evidence>
<comment type="similarity">
    <text evidence="2 6">Belongs to the FAD-dependent glycerol-3-phosphate dehydrogenase family.</text>
</comment>
<dbReference type="SUPFAM" id="SSF51905">
    <property type="entry name" value="FAD/NAD(P)-binding domain"/>
    <property type="match status" value="1"/>
</dbReference>
<feature type="domain" description="Alpha-glycerophosphate oxidase C-terminal" evidence="8">
    <location>
        <begin position="386"/>
        <end position="496"/>
    </location>
</feature>
<dbReference type="GO" id="GO:0004368">
    <property type="term" value="F:glycerol-3-phosphate dehydrogenase (quinone) activity"/>
    <property type="evidence" value="ECO:0007669"/>
    <property type="project" value="UniProtKB-EC"/>
</dbReference>
<dbReference type="PANTHER" id="PTHR11985:SF15">
    <property type="entry name" value="GLYCEROL-3-PHOSPHATE DEHYDROGENASE, MITOCHONDRIAL"/>
    <property type="match status" value="1"/>
</dbReference>
<protein>
    <recommendedName>
        <fullName evidence="6">Glycerol-3-phosphate dehydrogenase</fullName>
        <ecNumber evidence="6">1.1.5.3</ecNumber>
    </recommendedName>
</protein>
<dbReference type="GO" id="GO:0009331">
    <property type="term" value="C:glycerol-3-phosphate dehydrogenase (FAD) complex"/>
    <property type="evidence" value="ECO:0007669"/>
    <property type="project" value="UniProtKB-UniRule"/>
</dbReference>
<dbReference type="InterPro" id="IPR000447">
    <property type="entry name" value="G3P_DH_FAD-dep"/>
</dbReference>
<evidence type="ECO:0000256" key="6">
    <source>
        <dbReference type="RuleBase" id="RU361217"/>
    </source>
</evidence>
<evidence type="ECO:0000259" key="8">
    <source>
        <dbReference type="Pfam" id="PF16901"/>
    </source>
</evidence>